<dbReference type="GO" id="GO:0042167">
    <property type="term" value="P:heme catabolic process"/>
    <property type="evidence" value="ECO:0007669"/>
    <property type="project" value="TreeGrafter"/>
</dbReference>
<evidence type="ECO:0000256" key="1">
    <source>
        <dbReference type="ARBA" id="ARBA00022617"/>
    </source>
</evidence>
<evidence type="ECO:0000313" key="7">
    <source>
        <dbReference type="Proteomes" id="UP000585638"/>
    </source>
</evidence>
<protein>
    <submittedName>
        <fullName evidence="6">Heme oxygenase</fullName>
        <ecNumber evidence="6">1.14.14.18</ecNumber>
    </submittedName>
</protein>
<evidence type="ECO:0000256" key="5">
    <source>
        <dbReference type="PIRSR" id="PIRSR000343-2"/>
    </source>
</evidence>
<dbReference type="EMBL" id="JACHIR010000001">
    <property type="protein sequence ID" value="MBB5893678.1"/>
    <property type="molecule type" value="Genomic_DNA"/>
</dbReference>
<organism evidence="6 7">
    <name type="scientific">Kutzneria kofuensis</name>
    <dbReference type="NCBI Taxonomy" id="103725"/>
    <lineage>
        <taxon>Bacteria</taxon>
        <taxon>Bacillati</taxon>
        <taxon>Actinomycetota</taxon>
        <taxon>Actinomycetes</taxon>
        <taxon>Pseudonocardiales</taxon>
        <taxon>Pseudonocardiaceae</taxon>
        <taxon>Kutzneria</taxon>
    </lineage>
</organism>
<dbReference type="PIRSF" id="PIRSF000343">
    <property type="entry name" value="Haem_Oase"/>
    <property type="match status" value="1"/>
</dbReference>
<dbReference type="RefSeq" id="WP_312890309.1">
    <property type="nucleotide sequence ID" value="NZ_BAAAWY010000034.1"/>
</dbReference>
<evidence type="ECO:0000256" key="2">
    <source>
        <dbReference type="ARBA" id="ARBA00022723"/>
    </source>
</evidence>
<keyword evidence="6" id="KW-0560">Oxidoreductase</keyword>
<dbReference type="CDD" id="cd19165">
    <property type="entry name" value="HemeO"/>
    <property type="match status" value="1"/>
</dbReference>
<dbReference type="GO" id="GO:0020037">
    <property type="term" value="F:heme binding"/>
    <property type="evidence" value="ECO:0007669"/>
    <property type="project" value="TreeGrafter"/>
</dbReference>
<keyword evidence="7" id="KW-1185">Reference proteome</keyword>
<dbReference type="SUPFAM" id="SSF48613">
    <property type="entry name" value="Heme oxygenase-like"/>
    <property type="match status" value="1"/>
</dbReference>
<sequence length="216" mass="24447">MTFSATLRTETMDDHQVANGAEFVRVLFDQRLSLAGFAALVAQHYFIYRVLEEATDAMADDPVAGPFASPELRRLPALEQDLAHLYGPEWASIIEPGPATVAYTERLREVAFTWPGGFVAHHYTRYLGDISGGQAVGAVTERQHGIVDHAGTRFYVFDRIPDRKAFKARYHELLNTSPWDEAERERIIEESRIAYRHNAAVFTDLERHLPQYLVAS</sequence>
<keyword evidence="3 5" id="KW-0408">Iron</keyword>
<proteinExistence type="predicted"/>
<keyword evidence="2 5" id="KW-0479">Metal-binding</keyword>
<accession>A0A7W9NJ20</accession>
<dbReference type="PRINTS" id="PR00088">
    <property type="entry name" value="HAEMOXYGNASE"/>
</dbReference>
<dbReference type="GO" id="GO:0004392">
    <property type="term" value="F:heme oxygenase (decyclizing) activity"/>
    <property type="evidence" value="ECO:0007669"/>
    <property type="project" value="UniProtKB-EC"/>
</dbReference>
<dbReference type="Gene3D" id="1.20.910.10">
    <property type="entry name" value="Heme oxygenase-like"/>
    <property type="match status" value="1"/>
</dbReference>
<dbReference type="GO" id="GO:0006979">
    <property type="term" value="P:response to oxidative stress"/>
    <property type="evidence" value="ECO:0007669"/>
    <property type="project" value="TreeGrafter"/>
</dbReference>
<keyword evidence="1 4" id="KW-0349">Heme</keyword>
<dbReference type="Proteomes" id="UP000585638">
    <property type="component" value="Unassembled WGS sequence"/>
</dbReference>
<evidence type="ECO:0000256" key="3">
    <source>
        <dbReference type="ARBA" id="ARBA00023004"/>
    </source>
</evidence>
<gene>
    <name evidence="6" type="ORF">BJ998_004874</name>
</gene>
<dbReference type="InterPro" id="IPR016084">
    <property type="entry name" value="Haem_Oase-like_multi-hlx"/>
</dbReference>
<dbReference type="InterPro" id="IPR016053">
    <property type="entry name" value="Haem_Oase-like"/>
</dbReference>
<dbReference type="PANTHER" id="PTHR10720">
    <property type="entry name" value="HEME OXYGENASE"/>
    <property type="match status" value="1"/>
</dbReference>
<evidence type="ECO:0000313" key="6">
    <source>
        <dbReference type="EMBL" id="MBB5893678.1"/>
    </source>
</evidence>
<dbReference type="InterPro" id="IPR002051">
    <property type="entry name" value="Haem_Oase"/>
</dbReference>
<reference evidence="6 7" key="1">
    <citation type="submission" date="2020-08" db="EMBL/GenBank/DDBJ databases">
        <title>Sequencing the genomes of 1000 actinobacteria strains.</title>
        <authorList>
            <person name="Klenk H.-P."/>
        </authorList>
    </citation>
    <scope>NUCLEOTIDE SEQUENCE [LARGE SCALE GENOMIC DNA]</scope>
    <source>
        <strain evidence="6 7">DSM 43851</strain>
    </source>
</reference>
<evidence type="ECO:0000256" key="4">
    <source>
        <dbReference type="PIRSR" id="PIRSR000343-1"/>
    </source>
</evidence>
<feature type="binding site" description="axial binding residue" evidence="5">
    <location>
        <position position="15"/>
    </location>
    <ligand>
        <name>heme b</name>
        <dbReference type="ChEBI" id="CHEBI:60344"/>
    </ligand>
    <ligandPart>
        <name>Fe</name>
        <dbReference type="ChEBI" id="CHEBI:18248"/>
    </ligandPart>
</feature>
<dbReference type="GO" id="GO:0006788">
    <property type="term" value="P:heme oxidation"/>
    <property type="evidence" value="ECO:0007669"/>
    <property type="project" value="InterPro"/>
</dbReference>
<dbReference type="PANTHER" id="PTHR10720:SF0">
    <property type="entry name" value="HEME OXYGENASE"/>
    <property type="match status" value="1"/>
</dbReference>
<feature type="binding site" evidence="4">
    <location>
        <position position="123"/>
    </location>
    <ligand>
        <name>heme b</name>
        <dbReference type="ChEBI" id="CHEBI:60344"/>
    </ligand>
</feature>
<dbReference type="AlphaFoldDB" id="A0A7W9NJ20"/>
<dbReference type="Pfam" id="PF01126">
    <property type="entry name" value="Heme_oxygenase"/>
    <property type="match status" value="1"/>
</dbReference>
<comment type="caution">
    <text evidence="6">The sequence shown here is derived from an EMBL/GenBank/DDBJ whole genome shotgun (WGS) entry which is preliminary data.</text>
</comment>
<dbReference type="EC" id="1.14.14.18" evidence="6"/>
<feature type="binding site" evidence="4">
    <location>
        <position position="8"/>
    </location>
    <ligand>
        <name>heme b</name>
        <dbReference type="ChEBI" id="CHEBI:60344"/>
    </ligand>
</feature>
<name>A0A7W9NJ20_9PSEU</name>
<dbReference type="GO" id="GO:0046872">
    <property type="term" value="F:metal ion binding"/>
    <property type="evidence" value="ECO:0007669"/>
    <property type="project" value="UniProtKB-KW"/>
</dbReference>